<evidence type="ECO:0000313" key="9">
    <source>
        <dbReference type="Proteomes" id="UP000076552"/>
    </source>
</evidence>
<dbReference type="GO" id="GO:0016020">
    <property type="term" value="C:membrane"/>
    <property type="evidence" value="ECO:0007669"/>
    <property type="project" value="UniProtKB-SubCell"/>
</dbReference>
<evidence type="ECO:0000256" key="7">
    <source>
        <dbReference type="SAM" id="Phobius"/>
    </source>
</evidence>
<protein>
    <submittedName>
        <fullName evidence="8">Major facilitator superfamily transporter</fullName>
    </submittedName>
</protein>
<accession>A0A166V4Y2</accession>
<name>A0A166V4Y2_9PEZI</name>
<evidence type="ECO:0000313" key="8">
    <source>
        <dbReference type="EMBL" id="KZL74171.1"/>
    </source>
</evidence>
<evidence type="ECO:0000256" key="2">
    <source>
        <dbReference type="ARBA" id="ARBA00022448"/>
    </source>
</evidence>
<feature type="transmembrane region" description="Helical" evidence="7">
    <location>
        <begin position="206"/>
        <end position="229"/>
    </location>
</feature>
<feature type="transmembrane region" description="Helical" evidence="7">
    <location>
        <begin position="54"/>
        <end position="72"/>
    </location>
</feature>
<keyword evidence="5 7" id="KW-0472">Membrane</keyword>
<evidence type="ECO:0000256" key="3">
    <source>
        <dbReference type="ARBA" id="ARBA00022692"/>
    </source>
</evidence>
<feature type="transmembrane region" description="Helical" evidence="7">
    <location>
        <begin position="92"/>
        <end position="113"/>
    </location>
</feature>
<keyword evidence="4 7" id="KW-1133">Transmembrane helix</keyword>
<proteinExistence type="predicted"/>
<evidence type="ECO:0000256" key="6">
    <source>
        <dbReference type="SAM" id="MobiDB-lite"/>
    </source>
</evidence>
<sequence length="266" mass="28668">MEASKNKKITPTSQPDGSTRDGSMEADSVKSNVYDDDVVQVLDKAAEQELCRKLGFRILTVLAIMVITTESLNLFNALDKGSLGNAETDGQYHLIASIFCALFVAAAPFVALIGKKFGPVVLPIPMFTFGTITMLMAAVQSAWGGVLFPLRWFLDMARALPGHLLHYLKHTPGVLLTSSGVPLANLMDLVSSNIFRKPDAPKYAPALIPTVAFGVAVTSLALTMGLYLVGDKKTRNRTQGVILTASGVPTSKLGDGPKRPNFRWFL</sequence>
<dbReference type="PANTHER" id="PTHR43791:SF50">
    <property type="entry name" value="TRANSPORTER, PUTATIVE (AFU_ORTHOLOGUE AFUA_2G00840)-RELATED"/>
    <property type="match status" value="1"/>
</dbReference>
<evidence type="ECO:0000256" key="1">
    <source>
        <dbReference type="ARBA" id="ARBA00004141"/>
    </source>
</evidence>
<reference evidence="8 9" key="1">
    <citation type="submission" date="2015-06" db="EMBL/GenBank/DDBJ databases">
        <title>Survival trade-offs in plant roots during colonization by closely related pathogenic and mutualistic fungi.</title>
        <authorList>
            <person name="Hacquard S."/>
            <person name="Kracher B."/>
            <person name="Hiruma K."/>
            <person name="Weinman A."/>
            <person name="Muench P."/>
            <person name="Garrido Oter R."/>
            <person name="Ver Loren van Themaat E."/>
            <person name="Dallerey J.-F."/>
            <person name="Damm U."/>
            <person name="Henrissat B."/>
            <person name="Lespinet O."/>
            <person name="Thon M."/>
            <person name="Kemen E."/>
            <person name="McHardy A.C."/>
            <person name="Schulze-Lefert P."/>
            <person name="O'Connell R.J."/>
        </authorList>
    </citation>
    <scope>NUCLEOTIDE SEQUENCE [LARGE SCALE GENOMIC DNA]</scope>
    <source>
        <strain evidence="8 9">0861</strain>
    </source>
</reference>
<feature type="transmembrane region" description="Helical" evidence="7">
    <location>
        <begin position="120"/>
        <end position="143"/>
    </location>
</feature>
<dbReference type="PANTHER" id="PTHR43791">
    <property type="entry name" value="PERMEASE-RELATED"/>
    <property type="match status" value="1"/>
</dbReference>
<dbReference type="EMBL" id="LFIV01000035">
    <property type="protein sequence ID" value="KZL74171.1"/>
    <property type="molecule type" value="Genomic_DNA"/>
</dbReference>
<feature type="region of interest" description="Disordered" evidence="6">
    <location>
        <begin position="1"/>
        <end position="26"/>
    </location>
</feature>
<dbReference type="GO" id="GO:0022857">
    <property type="term" value="F:transmembrane transporter activity"/>
    <property type="evidence" value="ECO:0007669"/>
    <property type="project" value="TreeGrafter"/>
</dbReference>
<keyword evidence="9" id="KW-1185">Reference proteome</keyword>
<evidence type="ECO:0000256" key="4">
    <source>
        <dbReference type="ARBA" id="ARBA00022989"/>
    </source>
</evidence>
<comment type="subcellular location">
    <subcellularLocation>
        <location evidence="1">Membrane</location>
        <topology evidence="1">Multi-pass membrane protein</topology>
    </subcellularLocation>
</comment>
<dbReference type="AlphaFoldDB" id="A0A166V4Y2"/>
<dbReference type="Proteomes" id="UP000076552">
    <property type="component" value="Unassembled WGS sequence"/>
</dbReference>
<comment type="caution">
    <text evidence="8">The sequence shown here is derived from an EMBL/GenBank/DDBJ whole genome shotgun (WGS) entry which is preliminary data.</text>
</comment>
<keyword evidence="2" id="KW-0813">Transport</keyword>
<keyword evidence="3 7" id="KW-0812">Transmembrane</keyword>
<evidence type="ECO:0000256" key="5">
    <source>
        <dbReference type="ARBA" id="ARBA00023136"/>
    </source>
</evidence>
<gene>
    <name evidence="8" type="ORF">CT0861_01751</name>
</gene>
<organism evidence="8 9">
    <name type="scientific">Colletotrichum tofieldiae</name>
    <dbReference type="NCBI Taxonomy" id="708197"/>
    <lineage>
        <taxon>Eukaryota</taxon>
        <taxon>Fungi</taxon>
        <taxon>Dikarya</taxon>
        <taxon>Ascomycota</taxon>
        <taxon>Pezizomycotina</taxon>
        <taxon>Sordariomycetes</taxon>
        <taxon>Hypocreomycetidae</taxon>
        <taxon>Glomerellales</taxon>
        <taxon>Glomerellaceae</taxon>
        <taxon>Colletotrichum</taxon>
        <taxon>Colletotrichum spaethianum species complex</taxon>
    </lineage>
</organism>